<dbReference type="CDD" id="cd16015">
    <property type="entry name" value="LTA_synthase"/>
    <property type="match status" value="1"/>
</dbReference>
<dbReference type="GO" id="GO:0005886">
    <property type="term" value="C:plasma membrane"/>
    <property type="evidence" value="ECO:0007669"/>
    <property type="project" value="UniProtKB-SubCell"/>
</dbReference>
<evidence type="ECO:0000256" key="3">
    <source>
        <dbReference type="ARBA" id="ARBA00022475"/>
    </source>
</evidence>
<dbReference type="Proteomes" id="UP000078516">
    <property type="component" value="Unassembled WGS sequence"/>
</dbReference>
<organism evidence="9 10">
    <name type="scientific">Enterococcus thailandicus</name>
    <dbReference type="NCBI Taxonomy" id="417368"/>
    <lineage>
        <taxon>Bacteria</taxon>
        <taxon>Bacillati</taxon>
        <taxon>Bacillota</taxon>
        <taxon>Bacilli</taxon>
        <taxon>Lactobacillales</taxon>
        <taxon>Enterococcaceae</taxon>
        <taxon>Enterococcus</taxon>
    </lineage>
</organism>
<dbReference type="PANTHER" id="PTHR47371">
    <property type="entry name" value="LIPOTEICHOIC ACID SYNTHASE"/>
    <property type="match status" value="1"/>
</dbReference>
<comment type="subcellular location">
    <subcellularLocation>
        <location evidence="1">Cell membrane</location>
        <topology evidence="1">Multi-pass membrane protein</topology>
    </subcellularLocation>
</comment>
<feature type="transmembrane region" description="Helical" evidence="7">
    <location>
        <begin position="81"/>
        <end position="101"/>
    </location>
</feature>
<feature type="transmembrane region" description="Helical" evidence="7">
    <location>
        <begin position="56"/>
        <end position="74"/>
    </location>
</feature>
<proteinExistence type="predicted"/>
<gene>
    <name evidence="9" type="ORF">A6E74_05140</name>
</gene>
<reference evidence="9 10" key="1">
    <citation type="submission" date="2016-04" db="EMBL/GenBank/DDBJ databases">
        <title>Draft genome of an Enterococcus thailandicus strain isolated from bovine feces.</title>
        <authorList>
            <person name="Beukers A.G."/>
            <person name="Zaheer R."/>
            <person name="Goji N."/>
            <person name="Cook S.R."/>
            <person name="Amoako K."/>
            <person name="Chaves A.V."/>
            <person name="Ward M.P."/>
            <person name="Mcallister T.A."/>
        </authorList>
    </citation>
    <scope>NUCLEOTIDE SEQUENCE [LARGE SCALE GENOMIC DNA]</scope>
    <source>
        <strain evidence="9 10">F0711D 46</strain>
    </source>
</reference>
<dbReference type="RefSeq" id="WP_067482860.1">
    <property type="nucleotide sequence ID" value="NZ_LWMN01000011.1"/>
</dbReference>
<dbReference type="AlphaFoldDB" id="A0A179ES80"/>
<feature type="transmembrane region" description="Helical" evidence="7">
    <location>
        <begin position="15"/>
        <end position="36"/>
    </location>
</feature>
<sequence length="620" mass="70563">MKKRINNLSLKQKSIIRISLTTIGVIALVVLSNLFLQWCQNDLSYDLALKFAFSWHTEKFILACLVLFVFLAFLSSVAGSVLVGSILYTTIIGILGVADYLKMSYRQEPIYPDDIKMITELSLLKEMAGGTTFFILMGIAGLVIILFAWGLYRSFKKGRRFQVVRGTVFVLSAILLMYIGSFNNPNNLLRKAYNKTALWIPYSQKMNYYNTGFIGGFLYNLQVEAMDEPKGYSKAKVAEITKNYQQIADKKNQTVEEEQPNIVYVMSESFSDPSHLNGIEVSGNPLQDYYDIANQTYSGKMLSQNYGGGTANIEFEALTGFSMELFNAQLTTPYTMLVPKMTKFPSLVSNLAAQNYQTTAIHPYNTSMYKREDVYDVLGFDSFISEKEMNYTEKLQNNPYISDKAAYQEVLSILKQQDSPQFVHLVTMQTHMPYGGKYSDIAYDAQASDGSDTDNLTNYLQDVAYSSEALKEFVDSLQDVSRRTLVVFWGDHLPGIYSEVVQGANDEQTLHETQFLMFDSEGKLTNQATHDAISSPFYFAANLLEQTNQVTTGFYQLLLEMEQVLPAFERGLYYQNGQWRKEAQLNEQQKKLYEDYQMIQYDIVSGKQYSLQASFFENSD</sequence>
<feature type="transmembrane region" description="Helical" evidence="7">
    <location>
        <begin position="131"/>
        <end position="151"/>
    </location>
</feature>
<comment type="pathway">
    <text evidence="2">Cell wall biogenesis; lipoteichoic acid biosynthesis.</text>
</comment>
<evidence type="ECO:0000256" key="4">
    <source>
        <dbReference type="ARBA" id="ARBA00022692"/>
    </source>
</evidence>
<keyword evidence="6 7" id="KW-0472">Membrane</keyword>
<keyword evidence="3" id="KW-1003">Cell membrane</keyword>
<dbReference type="EMBL" id="LWMN01000011">
    <property type="protein sequence ID" value="OAQ56107.1"/>
    <property type="molecule type" value="Genomic_DNA"/>
</dbReference>
<name>A0A179ES80_ENTTH</name>
<protein>
    <recommendedName>
        <fullName evidence="8">Sulfatase N-terminal domain-containing protein</fullName>
    </recommendedName>
</protein>
<keyword evidence="4 7" id="KW-0812">Transmembrane</keyword>
<dbReference type="Pfam" id="PF00884">
    <property type="entry name" value="Sulfatase"/>
    <property type="match status" value="1"/>
</dbReference>
<evidence type="ECO:0000313" key="10">
    <source>
        <dbReference type="Proteomes" id="UP000078516"/>
    </source>
</evidence>
<dbReference type="SUPFAM" id="SSF53649">
    <property type="entry name" value="Alkaline phosphatase-like"/>
    <property type="match status" value="1"/>
</dbReference>
<feature type="domain" description="Sulfatase N-terminal" evidence="8">
    <location>
        <begin position="260"/>
        <end position="547"/>
    </location>
</feature>
<keyword evidence="10" id="KW-1185">Reference proteome</keyword>
<evidence type="ECO:0000259" key="8">
    <source>
        <dbReference type="Pfam" id="PF00884"/>
    </source>
</evidence>
<evidence type="ECO:0000256" key="1">
    <source>
        <dbReference type="ARBA" id="ARBA00004651"/>
    </source>
</evidence>
<dbReference type="InterPro" id="IPR050448">
    <property type="entry name" value="OpgB/LTA_synthase_biosynth"/>
</dbReference>
<evidence type="ECO:0000256" key="5">
    <source>
        <dbReference type="ARBA" id="ARBA00022989"/>
    </source>
</evidence>
<feature type="transmembrane region" description="Helical" evidence="7">
    <location>
        <begin position="163"/>
        <end position="181"/>
    </location>
</feature>
<accession>A0A179ES80</accession>
<evidence type="ECO:0000256" key="6">
    <source>
        <dbReference type="ARBA" id="ARBA00023136"/>
    </source>
</evidence>
<dbReference type="PANTHER" id="PTHR47371:SF3">
    <property type="entry name" value="PHOSPHOGLYCEROL TRANSFERASE I"/>
    <property type="match status" value="1"/>
</dbReference>
<evidence type="ECO:0000256" key="2">
    <source>
        <dbReference type="ARBA" id="ARBA00004936"/>
    </source>
</evidence>
<dbReference type="InterPro" id="IPR017850">
    <property type="entry name" value="Alkaline_phosphatase_core_sf"/>
</dbReference>
<dbReference type="InterPro" id="IPR000917">
    <property type="entry name" value="Sulfatase_N"/>
</dbReference>
<evidence type="ECO:0000313" key="9">
    <source>
        <dbReference type="EMBL" id="OAQ56107.1"/>
    </source>
</evidence>
<evidence type="ECO:0000256" key="7">
    <source>
        <dbReference type="SAM" id="Phobius"/>
    </source>
</evidence>
<dbReference type="Gene3D" id="3.40.720.10">
    <property type="entry name" value="Alkaline Phosphatase, subunit A"/>
    <property type="match status" value="1"/>
</dbReference>
<keyword evidence="5 7" id="KW-1133">Transmembrane helix</keyword>
<comment type="caution">
    <text evidence="9">The sequence shown here is derived from an EMBL/GenBank/DDBJ whole genome shotgun (WGS) entry which is preliminary data.</text>
</comment>